<evidence type="ECO:0000256" key="1">
    <source>
        <dbReference type="ARBA" id="ARBA00023015"/>
    </source>
</evidence>
<dbReference type="SMART" id="SM00895">
    <property type="entry name" value="FCD"/>
    <property type="match status" value="1"/>
</dbReference>
<keyword evidence="1" id="KW-0805">Transcription regulation</keyword>
<feature type="domain" description="HTH gntR-type" evidence="5">
    <location>
        <begin position="47"/>
        <end position="115"/>
    </location>
</feature>
<keyword evidence="3" id="KW-0804">Transcription</keyword>
<comment type="caution">
    <text evidence="6">The sequence shown here is derived from an EMBL/GenBank/DDBJ whole genome shotgun (WGS) entry which is preliminary data.</text>
</comment>
<dbReference type="RefSeq" id="WP_229368476.1">
    <property type="nucleotide sequence ID" value="NZ_JAKIKU010000008.1"/>
</dbReference>
<evidence type="ECO:0000313" key="6">
    <source>
        <dbReference type="EMBL" id="MCL1046687.1"/>
    </source>
</evidence>
<protein>
    <submittedName>
        <fullName evidence="6">FadR family transcriptional regulator</fullName>
    </submittedName>
</protein>
<keyword evidence="4" id="KW-1133">Transmembrane helix</keyword>
<keyword evidence="7" id="KW-1185">Reference proteome</keyword>
<dbReference type="SUPFAM" id="SSF46785">
    <property type="entry name" value="Winged helix' DNA-binding domain"/>
    <property type="match status" value="1"/>
</dbReference>
<dbReference type="SUPFAM" id="SSF48008">
    <property type="entry name" value="GntR ligand-binding domain-like"/>
    <property type="match status" value="1"/>
</dbReference>
<dbReference type="PANTHER" id="PTHR43537:SF44">
    <property type="entry name" value="GNTR FAMILY REGULATORY PROTEIN"/>
    <property type="match status" value="1"/>
</dbReference>
<gene>
    <name evidence="6" type="ORF">L2737_15345</name>
</gene>
<evidence type="ECO:0000256" key="2">
    <source>
        <dbReference type="ARBA" id="ARBA00023125"/>
    </source>
</evidence>
<dbReference type="InterPro" id="IPR008920">
    <property type="entry name" value="TF_FadR/GntR_C"/>
</dbReference>
<accession>A0ABT0KS68</accession>
<proteinExistence type="predicted"/>
<dbReference type="Gene3D" id="1.20.120.530">
    <property type="entry name" value="GntR ligand-binding domain-like"/>
    <property type="match status" value="1"/>
</dbReference>
<keyword evidence="2" id="KW-0238">DNA-binding</keyword>
<feature type="transmembrane region" description="Helical" evidence="4">
    <location>
        <begin position="12"/>
        <end position="32"/>
    </location>
</feature>
<keyword evidence="4" id="KW-0812">Transmembrane</keyword>
<dbReference type="PRINTS" id="PR00035">
    <property type="entry name" value="HTHGNTR"/>
</dbReference>
<dbReference type="InterPro" id="IPR036390">
    <property type="entry name" value="WH_DNA-bd_sf"/>
</dbReference>
<dbReference type="EMBL" id="JAKIKU010000008">
    <property type="protein sequence ID" value="MCL1046687.1"/>
    <property type="molecule type" value="Genomic_DNA"/>
</dbReference>
<dbReference type="Pfam" id="PF07729">
    <property type="entry name" value="FCD"/>
    <property type="match status" value="1"/>
</dbReference>
<dbReference type="PANTHER" id="PTHR43537">
    <property type="entry name" value="TRANSCRIPTIONAL REGULATOR, GNTR FAMILY"/>
    <property type="match status" value="1"/>
</dbReference>
<keyword evidence="4" id="KW-0472">Membrane</keyword>
<dbReference type="CDD" id="cd07377">
    <property type="entry name" value="WHTH_GntR"/>
    <property type="match status" value="1"/>
</dbReference>
<dbReference type="InterPro" id="IPR011711">
    <property type="entry name" value="GntR_C"/>
</dbReference>
<dbReference type="InterPro" id="IPR036388">
    <property type="entry name" value="WH-like_DNA-bd_sf"/>
</dbReference>
<dbReference type="Gene3D" id="1.10.10.10">
    <property type="entry name" value="Winged helix-like DNA-binding domain superfamily/Winged helix DNA-binding domain"/>
    <property type="match status" value="1"/>
</dbReference>
<dbReference type="InterPro" id="IPR000524">
    <property type="entry name" value="Tscrpt_reg_HTH_GntR"/>
</dbReference>
<name>A0ABT0KS68_9GAMM</name>
<evidence type="ECO:0000313" key="7">
    <source>
        <dbReference type="Proteomes" id="UP001202134"/>
    </source>
</evidence>
<dbReference type="PROSITE" id="PS50949">
    <property type="entry name" value="HTH_GNTR"/>
    <property type="match status" value="1"/>
</dbReference>
<evidence type="ECO:0000256" key="4">
    <source>
        <dbReference type="SAM" id="Phobius"/>
    </source>
</evidence>
<evidence type="ECO:0000259" key="5">
    <source>
        <dbReference type="PROSITE" id="PS50949"/>
    </source>
</evidence>
<reference evidence="6 7" key="1">
    <citation type="submission" date="2022-01" db="EMBL/GenBank/DDBJ databases">
        <title>Whole genome-based taxonomy of the Shewanellaceae.</title>
        <authorList>
            <person name="Martin-Rodriguez A.J."/>
        </authorList>
    </citation>
    <scope>NUCLEOTIDE SEQUENCE [LARGE SCALE GENOMIC DNA]</scope>
    <source>
        <strain evidence="6 7">DSM 24955</strain>
    </source>
</reference>
<organism evidence="6 7">
    <name type="scientific">Shewanella electrodiphila</name>
    <dbReference type="NCBI Taxonomy" id="934143"/>
    <lineage>
        <taxon>Bacteria</taxon>
        <taxon>Pseudomonadati</taxon>
        <taxon>Pseudomonadota</taxon>
        <taxon>Gammaproteobacteria</taxon>
        <taxon>Alteromonadales</taxon>
        <taxon>Shewanellaceae</taxon>
        <taxon>Shewanella</taxon>
    </lineage>
</organism>
<evidence type="ECO:0000256" key="3">
    <source>
        <dbReference type="ARBA" id="ARBA00023163"/>
    </source>
</evidence>
<dbReference type="SMART" id="SM00345">
    <property type="entry name" value="HTH_GNTR"/>
    <property type="match status" value="1"/>
</dbReference>
<sequence length="271" mass="30672">MLKISVKVQFSSILVSYLSCYIGAIIPITALYKQMANSFNSISGAKRSLHLHVAREIARAILSGELAQGSIIPSEMVLCEQFGISRTALREAVKLLTSKGLLQSRPKIGTRVVEKINWNFLDPQLIEWMEGLTDINDFCNQFLGFRRAIEPEACALAAQNATVEQRKELSSVFQKMSELNSAPELDIEAWIDIDIQFHRIIFFSTGNDFYLPFGNILTTMFEHFIAYSSEEGGTCFNEHRLIYEAIMIGDSTKARETSREHLQSINHRIKE</sequence>
<dbReference type="Proteomes" id="UP001202134">
    <property type="component" value="Unassembled WGS sequence"/>
</dbReference>
<dbReference type="Pfam" id="PF00392">
    <property type="entry name" value="GntR"/>
    <property type="match status" value="1"/>
</dbReference>